<dbReference type="Pfam" id="PF13677">
    <property type="entry name" value="MotB_plug"/>
    <property type="match status" value="1"/>
</dbReference>
<proteinExistence type="inferred from homology"/>
<feature type="domain" description="OmpA-like" evidence="10">
    <location>
        <begin position="142"/>
        <end position="263"/>
    </location>
</feature>
<dbReference type="Pfam" id="PF00691">
    <property type="entry name" value="OmpA"/>
    <property type="match status" value="1"/>
</dbReference>
<dbReference type="Proteomes" id="UP001177341">
    <property type="component" value="Unassembled WGS sequence"/>
</dbReference>
<evidence type="ECO:0000256" key="9">
    <source>
        <dbReference type="SAM" id="Phobius"/>
    </source>
</evidence>
<sequence>MTMNRLVTEESDQGFLTTYADLMTLLLVFFVLLFSMSSLEKVEFSNMARAFQKALGDDGGSIIPLPEELKAPTITPPDTLETENPSEMVPSDLIVSEPEKPIAPELPENTDLQDQMYISNSLKDVFASMGVQDDLTVTDPKDGKIRIKVNGSVAFESGDTAFKRGMMPIMDSVIEILEKYPEYHVDIQGHTDNVPINTPQFPTNWELSAVRATTVLRYFMRGGIQPARVTATGYGDSMPLASNSTLDGQAENRRIEFVLEKVEEP</sequence>
<keyword evidence="4 9" id="KW-0812">Transmembrane</keyword>
<dbReference type="EMBL" id="JAUOPG010000002">
    <property type="protein sequence ID" value="MDO6452837.1"/>
    <property type="molecule type" value="Genomic_DNA"/>
</dbReference>
<feature type="region of interest" description="Disordered" evidence="8">
    <location>
        <begin position="66"/>
        <end position="86"/>
    </location>
</feature>
<accession>A0AAW7XF90</accession>
<dbReference type="SUPFAM" id="SSF103088">
    <property type="entry name" value="OmpA-like"/>
    <property type="match status" value="1"/>
</dbReference>
<dbReference type="GeneID" id="89457109"/>
<dbReference type="AlphaFoldDB" id="A0AAW7XF90"/>
<dbReference type="InterPro" id="IPR025713">
    <property type="entry name" value="MotB-like_N_dom"/>
</dbReference>
<dbReference type="Proteomes" id="UP001169862">
    <property type="component" value="Unassembled WGS sequence"/>
</dbReference>
<evidence type="ECO:0000256" key="8">
    <source>
        <dbReference type="SAM" id="MobiDB-lite"/>
    </source>
</evidence>
<evidence type="ECO:0000256" key="5">
    <source>
        <dbReference type="ARBA" id="ARBA00022989"/>
    </source>
</evidence>
<evidence type="ECO:0000313" key="12">
    <source>
        <dbReference type="EMBL" id="MDP2521532.1"/>
    </source>
</evidence>
<evidence type="ECO:0000313" key="14">
    <source>
        <dbReference type="Proteomes" id="UP001177341"/>
    </source>
</evidence>
<dbReference type="PROSITE" id="PS51123">
    <property type="entry name" value="OMPA_2"/>
    <property type="match status" value="1"/>
</dbReference>
<dbReference type="InterPro" id="IPR036737">
    <property type="entry name" value="OmpA-like_sf"/>
</dbReference>
<feature type="transmembrane region" description="Helical" evidence="9">
    <location>
        <begin position="20"/>
        <end position="39"/>
    </location>
</feature>
<evidence type="ECO:0000259" key="10">
    <source>
        <dbReference type="PROSITE" id="PS51123"/>
    </source>
</evidence>
<dbReference type="CDD" id="cd07185">
    <property type="entry name" value="OmpA_C-like"/>
    <property type="match status" value="1"/>
</dbReference>
<keyword evidence="3" id="KW-1003">Cell membrane</keyword>
<organism evidence="11 13">
    <name type="scientific">Neptunomonas phycophila</name>
    <dbReference type="NCBI Taxonomy" id="1572645"/>
    <lineage>
        <taxon>Bacteria</taxon>
        <taxon>Pseudomonadati</taxon>
        <taxon>Pseudomonadota</taxon>
        <taxon>Gammaproteobacteria</taxon>
        <taxon>Oceanospirillales</taxon>
        <taxon>Oceanospirillaceae</taxon>
        <taxon>Neptunomonas</taxon>
    </lineage>
</organism>
<dbReference type="InterPro" id="IPR006665">
    <property type="entry name" value="OmpA-like"/>
</dbReference>
<reference evidence="11" key="1">
    <citation type="submission" date="2023-07" db="EMBL/GenBank/DDBJ databases">
        <title>Genome content predicts the carbon catabolic preferences of heterotrophic bacteria.</title>
        <authorList>
            <person name="Gralka M."/>
        </authorList>
    </citation>
    <scope>NUCLEOTIDE SEQUENCE</scope>
    <source>
        <strain evidence="12">5G01</strain>
        <strain evidence="11">I2M16</strain>
    </source>
</reference>
<dbReference type="EMBL" id="JAUYVO010000002">
    <property type="protein sequence ID" value="MDP2521532.1"/>
    <property type="molecule type" value="Genomic_DNA"/>
</dbReference>
<evidence type="ECO:0000256" key="7">
    <source>
        <dbReference type="PROSITE-ProRule" id="PRU00473"/>
    </source>
</evidence>
<dbReference type="PANTHER" id="PTHR30329">
    <property type="entry name" value="STATOR ELEMENT OF FLAGELLAR MOTOR COMPLEX"/>
    <property type="match status" value="1"/>
</dbReference>
<keyword evidence="14" id="KW-1185">Reference proteome</keyword>
<comment type="caution">
    <text evidence="11">The sequence shown here is derived from an EMBL/GenBank/DDBJ whole genome shotgun (WGS) entry which is preliminary data.</text>
</comment>
<evidence type="ECO:0000256" key="6">
    <source>
        <dbReference type="ARBA" id="ARBA00023136"/>
    </source>
</evidence>
<keyword evidence="6 7" id="KW-0472">Membrane</keyword>
<dbReference type="PANTHER" id="PTHR30329:SF21">
    <property type="entry name" value="LIPOPROTEIN YIAD-RELATED"/>
    <property type="match status" value="1"/>
</dbReference>
<gene>
    <name evidence="11" type="ORF">Q4490_04605</name>
    <name evidence="12" type="ORF">Q8W30_03010</name>
</gene>
<evidence type="ECO:0000313" key="11">
    <source>
        <dbReference type="EMBL" id="MDO6452837.1"/>
    </source>
</evidence>
<dbReference type="InterPro" id="IPR050330">
    <property type="entry name" value="Bact_OuterMem_StrucFunc"/>
</dbReference>
<comment type="similarity">
    <text evidence="2">Belongs to the MotB family.</text>
</comment>
<dbReference type="RefSeq" id="WP_075178547.1">
    <property type="nucleotide sequence ID" value="NZ_CAXHZV010000002.1"/>
</dbReference>
<protein>
    <submittedName>
        <fullName evidence="11">OmpA family protein</fullName>
    </submittedName>
</protein>
<dbReference type="Gene3D" id="3.30.1330.60">
    <property type="entry name" value="OmpA-like domain"/>
    <property type="match status" value="1"/>
</dbReference>
<comment type="subcellular location">
    <subcellularLocation>
        <location evidence="1">Cell membrane</location>
        <topology evidence="1">Single-pass membrane protein</topology>
    </subcellularLocation>
</comment>
<evidence type="ECO:0000256" key="3">
    <source>
        <dbReference type="ARBA" id="ARBA00022475"/>
    </source>
</evidence>
<evidence type="ECO:0000256" key="2">
    <source>
        <dbReference type="ARBA" id="ARBA00008914"/>
    </source>
</evidence>
<keyword evidence="5 9" id="KW-1133">Transmembrane helix</keyword>
<evidence type="ECO:0000256" key="4">
    <source>
        <dbReference type="ARBA" id="ARBA00022692"/>
    </source>
</evidence>
<dbReference type="GO" id="GO:0005886">
    <property type="term" value="C:plasma membrane"/>
    <property type="evidence" value="ECO:0007669"/>
    <property type="project" value="UniProtKB-SubCell"/>
</dbReference>
<name>A0AAW7XF90_9GAMM</name>
<evidence type="ECO:0000313" key="13">
    <source>
        <dbReference type="Proteomes" id="UP001169862"/>
    </source>
</evidence>
<evidence type="ECO:0000256" key="1">
    <source>
        <dbReference type="ARBA" id="ARBA00004162"/>
    </source>
</evidence>